<accession>A0A085MWJ1</accession>
<evidence type="ECO:0000313" key="1">
    <source>
        <dbReference type="EMBL" id="KFD61587.1"/>
    </source>
</evidence>
<gene>
    <name evidence="1" type="ORF">M514_26275</name>
</gene>
<organism evidence="1">
    <name type="scientific">Trichuris suis</name>
    <name type="common">pig whipworm</name>
    <dbReference type="NCBI Taxonomy" id="68888"/>
    <lineage>
        <taxon>Eukaryota</taxon>
        <taxon>Metazoa</taxon>
        <taxon>Ecdysozoa</taxon>
        <taxon>Nematoda</taxon>
        <taxon>Enoplea</taxon>
        <taxon>Dorylaimia</taxon>
        <taxon>Trichinellida</taxon>
        <taxon>Trichuridae</taxon>
        <taxon>Trichuris</taxon>
    </lineage>
</organism>
<reference evidence="1" key="1">
    <citation type="journal article" date="2014" name="Nat. Genet.">
        <title>Genome and transcriptome of the porcine whipworm Trichuris suis.</title>
        <authorList>
            <person name="Jex A.R."/>
            <person name="Nejsum P."/>
            <person name="Schwarz E.M."/>
            <person name="Hu L."/>
            <person name="Young N.D."/>
            <person name="Hall R.S."/>
            <person name="Korhonen P.K."/>
            <person name="Liao S."/>
            <person name="Thamsborg S."/>
            <person name="Xia J."/>
            <person name="Xu P."/>
            <person name="Wang S."/>
            <person name="Scheerlinck J.P."/>
            <person name="Hofmann A."/>
            <person name="Sternberg P.W."/>
            <person name="Wang J."/>
            <person name="Gasser R.B."/>
        </authorList>
    </citation>
    <scope>NUCLEOTIDE SEQUENCE [LARGE SCALE GENOMIC DNA]</scope>
    <source>
        <strain evidence="1">DCEP-RM93F</strain>
    </source>
</reference>
<dbReference type="Proteomes" id="UP000030758">
    <property type="component" value="Unassembled WGS sequence"/>
</dbReference>
<protein>
    <submittedName>
        <fullName evidence="1">Uncharacterized protein</fullName>
    </submittedName>
</protein>
<sequence>MVQTTGTKPELQVEPEHVNELLKSHDMAFTDEELLLIDEQRKLFLEMKSATEEDAVNTAEMRTKDLQYYVDLVDKAAEGFEKIDTNFERSSTMGKMLSNSVECYREITNERKSRQTLFLPYLTELPQSRNRSAVTAWNIEQPSTLKQEPMSAKVLRVTEGSDDH</sequence>
<dbReference type="EMBL" id="KL367619">
    <property type="protein sequence ID" value="KFD61587.1"/>
    <property type="molecule type" value="Genomic_DNA"/>
</dbReference>
<dbReference type="AlphaFoldDB" id="A0A085MWJ1"/>
<proteinExistence type="predicted"/>
<name>A0A085MWJ1_9BILA</name>